<dbReference type="PANTHER" id="PTHR11614">
    <property type="entry name" value="PHOSPHOLIPASE-RELATED"/>
    <property type="match status" value="1"/>
</dbReference>
<reference evidence="2 3" key="1">
    <citation type="journal article" date="2015" name="Genome Announc.">
        <title>Complete Genome Sequence of the Type Strain Corynebacterium testudinoris DSM 44614, Recovered from Necrotic Lesions in the Mouth of a Tortoise.</title>
        <authorList>
            <person name="Ruckert C."/>
            <person name="Kriete M."/>
            <person name="Jaenicke S."/>
            <person name="Winkler A."/>
            <person name="Tauch A."/>
        </authorList>
    </citation>
    <scope>NUCLEOTIDE SEQUENCE [LARGE SCALE GENOMIC DNA]</scope>
    <source>
        <strain evidence="2 3">DSM 44614</strain>
    </source>
</reference>
<dbReference type="EMBL" id="CP011545">
    <property type="protein sequence ID" value="AKK09067.1"/>
    <property type="molecule type" value="Genomic_DNA"/>
</dbReference>
<dbReference type="SUPFAM" id="SSF53474">
    <property type="entry name" value="alpha/beta-Hydrolases"/>
    <property type="match status" value="1"/>
</dbReference>
<accession>A0A0G3HD16</accession>
<reference evidence="3" key="2">
    <citation type="submission" date="2015-05" db="EMBL/GenBank/DDBJ databases">
        <title>Complete genome sequence of Corynebacterium testudinoris DSM 44614, recovered from necrotic lesions in the mouth of a tortoise.</title>
        <authorList>
            <person name="Ruckert C."/>
            <person name="Albersmeier A."/>
            <person name="Winkler A."/>
            <person name="Tauch A."/>
        </authorList>
    </citation>
    <scope>NUCLEOTIDE SEQUENCE [LARGE SCALE GENOMIC DNA]</scope>
    <source>
        <strain evidence="3">DSM 44614</strain>
    </source>
</reference>
<evidence type="ECO:0000313" key="2">
    <source>
        <dbReference type="EMBL" id="AKK09067.1"/>
    </source>
</evidence>
<dbReference type="STRING" id="136857.CTEST_08185"/>
<keyword evidence="3" id="KW-1185">Reference proteome</keyword>
<dbReference type="Proteomes" id="UP000035540">
    <property type="component" value="Chromosome"/>
</dbReference>
<dbReference type="InterPro" id="IPR022742">
    <property type="entry name" value="Hydrolase_4"/>
</dbReference>
<dbReference type="KEGG" id="cted:CTEST_08185"/>
<dbReference type="AlphaFoldDB" id="A0A0G3HD16"/>
<dbReference type="Gene3D" id="3.40.50.1820">
    <property type="entry name" value="alpha/beta hydrolase"/>
    <property type="match status" value="1"/>
</dbReference>
<evidence type="ECO:0000313" key="3">
    <source>
        <dbReference type="Proteomes" id="UP000035540"/>
    </source>
</evidence>
<dbReference type="OrthoDB" id="9801217at2"/>
<dbReference type="InterPro" id="IPR029058">
    <property type="entry name" value="AB_hydrolase_fold"/>
</dbReference>
<evidence type="ECO:0000259" key="1">
    <source>
        <dbReference type="Pfam" id="PF12146"/>
    </source>
</evidence>
<sequence length="332" mass="36778">MTVAETWHDDILGPGFQALDIPLGPDPEGEGEVQATLVRYLPEGLDAADDEWTGRSAVMWVPGMTDYFFHSHVAKDLHEAGIAVYAVDLRKIGRARMEGQRWHFSLDFAHYFPDLTAALDIITETHPDVTPIAHSTGGLIAPLWADHLARNDSARHAKLKGIVLNSPWLDMQYPRPLVRIGRPIINVAGRLLPNLEVPGGNLGTYGVSLHKDHFGEWDFDTELKPVGGHRKYLGWLREVLRRQKQVQEGEVDVAVPVLTLCSTHSLLGAGYSPASNSADTVLDIEQIKRWAPELGENVTVRPIEGARHDVFLSTPTPLAEALDVTKGWLRKL</sequence>
<dbReference type="RefSeq" id="WP_047253315.1">
    <property type="nucleotide sequence ID" value="NZ_CP011545.1"/>
</dbReference>
<name>A0A0G3HD16_9CORY</name>
<dbReference type="Pfam" id="PF12146">
    <property type="entry name" value="Hydrolase_4"/>
    <property type="match status" value="1"/>
</dbReference>
<feature type="domain" description="Serine aminopeptidase S33" evidence="1">
    <location>
        <begin position="55"/>
        <end position="310"/>
    </location>
</feature>
<dbReference type="InterPro" id="IPR051044">
    <property type="entry name" value="MAG_DAG_Lipase"/>
</dbReference>
<proteinExistence type="predicted"/>
<protein>
    <submittedName>
        <fullName evidence="2">Lysophospholipase</fullName>
    </submittedName>
</protein>
<gene>
    <name evidence="2" type="ORF">CTEST_08185</name>
</gene>
<organism evidence="2 3">
    <name type="scientific">Corynebacterium testudinoris</name>
    <dbReference type="NCBI Taxonomy" id="136857"/>
    <lineage>
        <taxon>Bacteria</taxon>
        <taxon>Bacillati</taxon>
        <taxon>Actinomycetota</taxon>
        <taxon>Actinomycetes</taxon>
        <taxon>Mycobacteriales</taxon>
        <taxon>Corynebacteriaceae</taxon>
        <taxon>Corynebacterium</taxon>
    </lineage>
</organism>
<dbReference type="PATRIC" id="fig|136857.5.peg.1627"/>